<dbReference type="Proteomes" id="UP000828048">
    <property type="component" value="Chromosome 10"/>
</dbReference>
<evidence type="ECO:0000313" key="2">
    <source>
        <dbReference type="Proteomes" id="UP000828048"/>
    </source>
</evidence>
<gene>
    <name evidence="1" type="ORF">Vadar_010790</name>
</gene>
<comment type="caution">
    <text evidence="1">The sequence shown here is derived from an EMBL/GenBank/DDBJ whole genome shotgun (WGS) entry which is preliminary data.</text>
</comment>
<sequence>MHAPTAAHFVLVKRILRYIKGTITHGLHFTPSPLVLTAYADADWAGDSTDRRSTTGFCIFLGSNLVSWCAKKQATVARSSTEAEYRALAQCTTDIVWLHQLLTELQVASHTPYVLWCDNSSAIALAHNPVFHARTKHIEVDYHFIREKVVDKLVQVLHVGTAAQLADIFTKPLSVARFLFLKGKLMIGASPSSV</sequence>
<reference evidence="1 2" key="1">
    <citation type="journal article" date="2021" name="Hortic Res">
        <title>High-quality reference genome and annotation aids understanding of berry development for evergreen blueberry (Vaccinium darrowii).</title>
        <authorList>
            <person name="Yu J."/>
            <person name="Hulse-Kemp A.M."/>
            <person name="Babiker E."/>
            <person name="Staton M."/>
        </authorList>
    </citation>
    <scope>NUCLEOTIDE SEQUENCE [LARGE SCALE GENOMIC DNA]</scope>
    <source>
        <strain evidence="2">cv. NJ 8807/NJ 8810</strain>
        <tissue evidence="1">Young leaf</tissue>
    </source>
</reference>
<proteinExistence type="predicted"/>
<keyword evidence="2" id="KW-1185">Reference proteome</keyword>
<organism evidence="1 2">
    <name type="scientific">Vaccinium darrowii</name>
    <dbReference type="NCBI Taxonomy" id="229202"/>
    <lineage>
        <taxon>Eukaryota</taxon>
        <taxon>Viridiplantae</taxon>
        <taxon>Streptophyta</taxon>
        <taxon>Embryophyta</taxon>
        <taxon>Tracheophyta</taxon>
        <taxon>Spermatophyta</taxon>
        <taxon>Magnoliopsida</taxon>
        <taxon>eudicotyledons</taxon>
        <taxon>Gunneridae</taxon>
        <taxon>Pentapetalae</taxon>
        <taxon>asterids</taxon>
        <taxon>Ericales</taxon>
        <taxon>Ericaceae</taxon>
        <taxon>Vaccinioideae</taxon>
        <taxon>Vaccinieae</taxon>
        <taxon>Vaccinium</taxon>
    </lineage>
</organism>
<protein>
    <submittedName>
        <fullName evidence="1">Uncharacterized protein</fullName>
    </submittedName>
</protein>
<accession>A0ACB7XHW7</accession>
<dbReference type="EMBL" id="CM037160">
    <property type="protein sequence ID" value="KAH7839971.1"/>
    <property type="molecule type" value="Genomic_DNA"/>
</dbReference>
<evidence type="ECO:0000313" key="1">
    <source>
        <dbReference type="EMBL" id="KAH7839971.1"/>
    </source>
</evidence>
<name>A0ACB7XHW7_9ERIC</name>